<organism evidence="6 7">
    <name type="scientific">Lupinus albus</name>
    <name type="common">White lupine</name>
    <name type="synonym">Lupinus termis</name>
    <dbReference type="NCBI Taxonomy" id="3870"/>
    <lineage>
        <taxon>Eukaryota</taxon>
        <taxon>Viridiplantae</taxon>
        <taxon>Streptophyta</taxon>
        <taxon>Embryophyta</taxon>
        <taxon>Tracheophyta</taxon>
        <taxon>Spermatophyta</taxon>
        <taxon>Magnoliopsida</taxon>
        <taxon>eudicotyledons</taxon>
        <taxon>Gunneridae</taxon>
        <taxon>Pentapetalae</taxon>
        <taxon>rosids</taxon>
        <taxon>fabids</taxon>
        <taxon>Fabales</taxon>
        <taxon>Fabaceae</taxon>
        <taxon>Papilionoideae</taxon>
        <taxon>50 kb inversion clade</taxon>
        <taxon>genistoids sensu lato</taxon>
        <taxon>core genistoids</taxon>
        <taxon>Genisteae</taxon>
        <taxon>Lupinus</taxon>
    </lineage>
</organism>
<comment type="similarity">
    <text evidence="2">Belongs to the lin-54 family.</text>
</comment>
<dbReference type="PANTHER" id="PTHR12446">
    <property type="entry name" value="TESMIN/TSO1-RELATED"/>
    <property type="match status" value="1"/>
</dbReference>
<proteinExistence type="inferred from homology"/>
<evidence type="ECO:0000256" key="4">
    <source>
        <dbReference type="SAM" id="MobiDB-lite"/>
    </source>
</evidence>
<dbReference type="SMART" id="SM01114">
    <property type="entry name" value="CXC"/>
    <property type="match status" value="2"/>
</dbReference>
<keyword evidence="7" id="KW-1185">Reference proteome</keyword>
<evidence type="ECO:0000259" key="5">
    <source>
        <dbReference type="PROSITE" id="PS51634"/>
    </source>
</evidence>
<feature type="region of interest" description="Disordered" evidence="4">
    <location>
        <begin position="68"/>
        <end position="87"/>
    </location>
</feature>
<feature type="domain" description="CRC" evidence="5">
    <location>
        <begin position="124"/>
        <end position="282"/>
    </location>
</feature>
<protein>
    <submittedName>
        <fullName evidence="6">Putative transcription factor Tesmin family</fullName>
    </submittedName>
</protein>
<dbReference type="PROSITE" id="PS51634">
    <property type="entry name" value="CRC"/>
    <property type="match status" value="1"/>
</dbReference>
<dbReference type="AlphaFoldDB" id="A0A6A4Q5L5"/>
<dbReference type="InterPro" id="IPR033467">
    <property type="entry name" value="Tesmin/TSO1-like_CXC"/>
</dbReference>
<dbReference type="InterPro" id="IPR028307">
    <property type="entry name" value="Lin-54_fam"/>
</dbReference>
<comment type="subcellular location">
    <subcellularLocation>
        <location evidence="1">Nucleus</location>
    </subcellularLocation>
</comment>
<dbReference type="OrthoDB" id="6283463at2759"/>
<evidence type="ECO:0000256" key="2">
    <source>
        <dbReference type="ARBA" id="ARBA00007267"/>
    </source>
</evidence>
<dbReference type="GO" id="GO:0005634">
    <property type="term" value="C:nucleus"/>
    <property type="evidence" value="ECO:0007669"/>
    <property type="project" value="UniProtKB-SubCell"/>
</dbReference>
<dbReference type="EMBL" id="WOCE01000008">
    <property type="protein sequence ID" value="KAE9609151.1"/>
    <property type="molecule type" value="Genomic_DNA"/>
</dbReference>
<feature type="region of interest" description="Disordered" evidence="4">
    <location>
        <begin position="426"/>
        <end position="468"/>
    </location>
</feature>
<dbReference type="Pfam" id="PF03638">
    <property type="entry name" value="TCR"/>
    <property type="match status" value="2"/>
</dbReference>
<reference evidence="7" key="1">
    <citation type="journal article" date="2020" name="Nat. Commun.">
        <title>Genome sequence of the cluster root forming white lupin.</title>
        <authorList>
            <person name="Hufnagel B."/>
            <person name="Marques A."/>
            <person name="Soriano A."/>
            <person name="Marques L."/>
            <person name="Divol F."/>
            <person name="Doumas P."/>
            <person name="Sallet E."/>
            <person name="Mancinotti D."/>
            <person name="Carrere S."/>
            <person name="Marande W."/>
            <person name="Arribat S."/>
            <person name="Keller J."/>
            <person name="Huneau C."/>
            <person name="Blein T."/>
            <person name="Aime D."/>
            <person name="Laguerre M."/>
            <person name="Taylor J."/>
            <person name="Schubert V."/>
            <person name="Nelson M."/>
            <person name="Geu-Flores F."/>
            <person name="Crespi M."/>
            <person name="Gallardo-Guerrero K."/>
            <person name="Delaux P.-M."/>
            <person name="Salse J."/>
            <person name="Berges H."/>
            <person name="Guyot R."/>
            <person name="Gouzy J."/>
            <person name="Peret B."/>
        </authorList>
    </citation>
    <scope>NUCLEOTIDE SEQUENCE [LARGE SCALE GENOMIC DNA]</scope>
    <source>
        <strain evidence="7">cv. Amiga</strain>
    </source>
</reference>
<name>A0A6A4Q5L5_LUPAL</name>
<dbReference type="InterPro" id="IPR005172">
    <property type="entry name" value="CRC"/>
</dbReference>
<evidence type="ECO:0000256" key="3">
    <source>
        <dbReference type="ARBA" id="ARBA00023242"/>
    </source>
</evidence>
<evidence type="ECO:0000313" key="6">
    <source>
        <dbReference type="EMBL" id="KAE9609151.1"/>
    </source>
</evidence>
<evidence type="ECO:0000313" key="7">
    <source>
        <dbReference type="Proteomes" id="UP000447434"/>
    </source>
</evidence>
<feature type="compositionally biased region" description="Basic and acidic residues" evidence="4">
    <location>
        <begin position="442"/>
        <end position="459"/>
    </location>
</feature>
<comment type="caution">
    <text evidence="6">The sequence shown here is derived from an EMBL/GenBank/DDBJ whole genome shotgun (WGS) entry which is preliminary data.</text>
</comment>
<evidence type="ECO:0000256" key="1">
    <source>
        <dbReference type="ARBA" id="ARBA00004123"/>
    </source>
</evidence>
<dbReference type="GO" id="GO:0006355">
    <property type="term" value="P:regulation of DNA-templated transcription"/>
    <property type="evidence" value="ECO:0007669"/>
    <property type="project" value="TreeGrafter"/>
</dbReference>
<dbReference type="Proteomes" id="UP000447434">
    <property type="component" value="Chromosome 8"/>
</dbReference>
<keyword evidence="3" id="KW-0539">Nucleus</keyword>
<dbReference type="PANTHER" id="PTHR12446:SF62">
    <property type="entry name" value="TESMIN_TSO1-LIKE CXC DOMAIN PROTEIN"/>
    <property type="match status" value="1"/>
</dbReference>
<sequence>MEKSEPAFDSAPGRSVRQLDFTAANGGTAHLKLPQWPSQSIMKLPCQSPPTQVKPPWLYQQIASQSQVMPQSQAAQPRQLVSPVRPIPHPVHKLPVNMLQVSKQESPESRPRQNLGLKESTPKKQKQCNCKNSRCLKLYCECFASGIYCDGCNCVNCHNDVDNEAARQEAVGIILERNPNAFKPKIASSPQGSRESKVITLLLQFLDVSIYYFGSSSLYSLFNLRCLERNQEDVSEIQVVGKHNKGCHCKKSGCLKKYCECFQNNILCSENCKCMDCKNLELSDQQRSVFNEEHNLVPTKQAANAVISGTVGSSGYGTHTTAKKRKAQKILCGNSATDQTVNQTAQYQQEIDPISSSPSPLSSSFVSDTANTRISGSLRSTYRSLLADVLQTENVKNLCSLFVVLSGVAVTKNAVRRGKVDRQIQTGKFDPSFASSQSLQNTRDDQKPVRDDRVNKDEAETYGTGIGNYNRPLSPETLALMCDEQDEMFLGNSLENRVASNINCENMIQKLSNSDGCTDDYGEQERLVLTKFRDVLRELITLGNLKETMFTSLAKKDMGSKKEPAEYVNSSAETNIGMEKEIQSNCIATCIIPASIETSQTNYAITNDHVNTDLSLKVACTLK</sequence>
<gene>
    <name evidence="6" type="ORF">Lalb_Chr08g0243181</name>
</gene>
<accession>A0A6A4Q5L5</accession>